<feature type="compositionally biased region" description="Gly residues" evidence="1">
    <location>
        <begin position="86"/>
        <end position="95"/>
    </location>
</feature>
<gene>
    <name evidence="2" type="ORF">FNH21_05905</name>
</gene>
<dbReference type="AlphaFoldDB" id="A0A7X1NP28"/>
<feature type="region of interest" description="Disordered" evidence="1">
    <location>
        <begin position="70"/>
        <end position="129"/>
    </location>
</feature>
<proteinExistence type="predicted"/>
<name>A0A7X1NP28_9MICC</name>
<evidence type="ECO:0000313" key="2">
    <source>
        <dbReference type="EMBL" id="MPY10258.1"/>
    </source>
</evidence>
<accession>A0A7X1NP28</accession>
<keyword evidence="3" id="KW-1185">Reference proteome</keyword>
<comment type="caution">
    <text evidence="2">The sequence shown here is derived from an EMBL/GenBank/DDBJ whole genome shotgun (WGS) entry which is preliminary data.</text>
</comment>
<organism evidence="2 3">
    <name type="scientific">Arthrobacter bussei</name>
    <dbReference type="NCBI Taxonomy" id="2594179"/>
    <lineage>
        <taxon>Bacteria</taxon>
        <taxon>Bacillati</taxon>
        <taxon>Actinomycetota</taxon>
        <taxon>Actinomycetes</taxon>
        <taxon>Micrococcales</taxon>
        <taxon>Micrococcaceae</taxon>
        <taxon>Arthrobacter</taxon>
    </lineage>
</organism>
<reference evidence="3" key="1">
    <citation type="submission" date="2019-07" db="EMBL/GenBank/DDBJ databases">
        <title>Arthrobacter KR32 sp. nov., isolated from mountain cheese made of cows milk.</title>
        <authorList>
            <person name="Flegler A."/>
        </authorList>
    </citation>
    <scope>NUCLEOTIDE SEQUENCE [LARGE SCALE GENOMIC DNA]</scope>
    <source>
        <strain evidence="3">KR32</strain>
    </source>
</reference>
<dbReference type="OrthoDB" id="4947899at2"/>
<dbReference type="EMBL" id="VJXX01000001">
    <property type="protein sequence ID" value="MPY10258.1"/>
    <property type="molecule type" value="Genomic_DNA"/>
</dbReference>
<protein>
    <submittedName>
        <fullName evidence="2">Uncharacterized protein</fullName>
    </submittedName>
</protein>
<evidence type="ECO:0000313" key="3">
    <source>
        <dbReference type="Proteomes" id="UP000326464"/>
    </source>
</evidence>
<evidence type="ECO:0000256" key="1">
    <source>
        <dbReference type="SAM" id="MobiDB-lite"/>
    </source>
</evidence>
<sequence length="129" mass="13279">MATTDRKFAATAESTSKHPHDWGRAMAVAICRLTDMAREAGDPVHHEALVSEDLHLFVEDTEEGVNITMSWTPREQGALPAAPSPGAGGADGAARGGDEDEQDGSDAAPHSAAGQRFDPTGGSTAGVGQ</sequence>
<dbReference type="Proteomes" id="UP000326464">
    <property type="component" value="Unassembled WGS sequence"/>
</dbReference>
<feature type="region of interest" description="Disordered" evidence="1">
    <location>
        <begin position="1"/>
        <end position="23"/>
    </location>
</feature>
<dbReference type="RefSeq" id="WP_152813007.1">
    <property type="nucleotide sequence ID" value="NZ_VJXX01000001.1"/>
</dbReference>